<dbReference type="Pfam" id="PF04588">
    <property type="entry name" value="HIG_1_N"/>
    <property type="match status" value="1"/>
</dbReference>
<evidence type="ECO:0000256" key="2">
    <source>
        <dbReference type="ARBA" id="ARBA00022692"/>
    </source>
</evidence>
<feature type="transmembrane region" description="Helical" evidence="6">
    <location>
        <begin position="114"/>
        <end position="133"/>
    </location>
</feature>
<name>A0AAE1TQW5_9EUCA</name>
<dbReference type="InterPro" id="IPR007667">
    <property type="entry name" value="Hypoxia_induced_domain"/>
</dbReference>
<comment type="subcellular location">
    <subcellularLocation>
        <location evidence="1">Mitochondrion membrane</location>
    </subcellularLocation>
</comment>
<evidence type="ECO:0000256" key="3">
    <source>
        <dbReference type="ARBA" id="ARBA00022989"/>
    </source>
</evidence>
<dbReference type="PANTHER" id="PTHR12297:SF3">
    <property type="entry name" value="HIG1 DOMAIN FAMILY MEMBER 1A"/>
    <property type="match status" value="1"/>
</dbReference>
<dbReference type="GO" id="GO:0031966">
    <property type="term" value="C:mitochondrial membrane"/>
    <property type="evidence" value="ECO:0007669"/>
    <property type="project" value="UniProtKB-SubCell"/>
</dbReference>
<dbReference type="GO" id="GO:0097250">
    <property type="term" value="P:mitochondrial respirasome assembly"/>
    <property type="evidence" value="ECO:0007669"/>
    <property type="project" value="TreeGrafter"/>
</dbReference>
<dbReference type="Proteomes" id="UP001292094">
    <property type="component" value="Unassembled WGS sequence"/>
</dbReference>
<keyword evidence="9" id="KW-1185">Reference proteome</keyword>
<dbReference type="AlphaFoldDB" id="A0AAE1TQW5"/>
<dbReference type="Gene3D" id="6.10.140.1320">
    <property type="match status" value="1"/>
</dbReference>
<evidence type="ECO:0000256" key="6">
    <source>
        <dbReference type="SAM" id="Phobius"/>
    </source>
</evidence>
<proteinExistence type="predicted"/>
<evidence type="ECO:0000259" key="7">
    <source>
        <dbReference type="PROSITE" id="PS51503"/>
    </source>
</evidence>
<gene>
    <name evidence="8" type="ORF">Pmani_032644</name>
</gene>
<keyword evidence="3 6" id="KW-1133">Transmembrane helix</keyword>
<evidence type="ECO:0000313" key="8">
    <source>
        <dbReference type="EMBL" id="KAK4294753.1"/>
    </source>
</evidence>
<evidence type="ECO:0000313" key="9">
    <source>
        <dbReference type="Proteomes" id="UP001292094"/>
    </source>
</evidence>
<evidence type="ECO:0000256" key="5">
    <source>
        <dbReference type="ARBA" id="ARBA00023136"/>
    </source>
</evidence>
<keyword evidence="5 6" id="KW-0472">Membrane</keyword>
<keyword evidence="2 6" id="KW-0812">Transmembrane</keyword>
<feature type="transmembrane region" description="Helical" evidence="6">
    <location>
        <begin position="53"/>
        <end position="78"/>
    </location>
</feature>
<reference evidence="8" key="1">
    <citation type="submission" date="2023-11" db="EMBL/GenBank/DDBJ databases">
        <title>Genome assemblies of two species of porcelain crab, Petrolisthes cinctipes and Petrolisthes manimaculis (Anomura: Porcellanidae).</title>
        <authorList>
            <person name="Angst P."/>
        </authorList>
    </citation>
    <scope>NUCLEOTIDE SEQUENCE</scope>
    <source>
        <strain evidence="8">PB745_02</strain>
        <tissue evidence="8">Gill</tissue>
    </source>
</reference>
<feature type="transmembrane region" description="Helical" evidence="6">
    <location>
        <begin position="145"/>
        <end position="168"/>
    </location>
</feature>
<organism evidence="8 9">
    <name type="scientific">Petrolisthes manimaculis</name>
    <dbReference type="NCBI Taxonomy" id="1843537"/>
    <lineage>
        <taxon>Eukaryota</taxon>
        <taxon>Metazoa</taxon>
        <taxon>Ecdysozoa</taxon>
        <taxon>Arthropoda</taxon>
        <taxon>Crustacea</taxon>
        <taxon>Multicrustacea</taxon>
        <taxon>Malacostraca</taxon>
        <taxon>Eumalacostraca</taxon>
        <taxon>Eucarida</taxon>
        <taxon>Decapoda</taxon>
        <taxon>Pleocyemata</taxon>
        <taxon>Anomura</taxon>
        <taxon>Galatheoidea</taxon>
        <taxon>Porcellanidae</taxon>
        <taxon>Petrolisthes</taxon>
    </lineage>
</organism>
<sequence>MFLKGVSITAYAILGAMLGVGEVEGVGGAGQDSETSWEQGTSGGSVTSTPAPVVFVITLAATTIAAATNAFTYVAFIWKKVVIQVNNNNNNNTMAQYGESASDKFVRKAKESPFMIVGLVGLMGVVGAGIYGFKNRQIKTSVYLIHMRVAAQGSLVLCLTAGICFNIYKEHIAPKLSPPSIEDNKKD</sequence>
<comment type="caution">
    <text evidence="8">The sequence shown here is derived from an EMBL/GenBank/DDBJ whole genome shotgun (WGS) entry which is preliminary data.</text>
</comment>
<evidence type="ECO:0000256" key="4">
    <source>
        <dbReference type="ARBA" id="ARBA00023128"/>
    </source>
</evidence>
<dbReference type="PANTHER" id="PTHR12297">
    <property type="entry name" value="HYPOXIA-INDUCBILE GENE 1 HIG1 -RELATED"/>
    <property type="match status" value="1"/>
</dbReference>
<accession>A0AAE1TQW5</accession>
<dbReference type="EMBL" id="JAWZYT010004207">
    <property type="protein sequence ID" value="KAK4294753.1"/>
    <property type="molecule type" value="Genomic_DNA"/>
</dbReference>
<evidence type="ECO:0000256" key="1">
    <source>
        <dbReference type="ARBA" id="ARBA00004325"/>
    </source>
</evidence>
<dbReference type="InterPro" id="IPR050355">
    <property type="entry name" value="RCF1"/>
</dbReference>
<feature type="domain" description="HIG1" evidence="7">
    <location>
        <begin position="86"/>
        <end position="177"/>
    </location>
</feature>
<keyword evidence="4" id="KW-0496">Mitochondrion</keyword>
<protein>
    <recommendedName>
        <fullName evidence="7">HIG1 domain-containing protein</fullName>
    </recommendedName>
</protein>
<dbReference type="PROSITE" id="PS51503">
    <property type="entry name" value="HIG1"/>
    <property type="match status" value="1"/>
</dbReference>